<dbReference type="PANTHER" id="PTHR36111">
    <property type="entry name" value="INNER MEMBRANE PROTEIN-RELATED"/>
    <property type="match status" value="1"/>
</dbReference>
<dbReference type="RefSeq" id="WP_118197964.1">
    <property type="nucleotide sequence ID" value="NZ_JBCJBY010000003.1"/>
</dbReference>
<feature type="transmembrane region" description="Helical" evidence="1">
    <location>
        <begin position="108"/>
        <end position="132"/>
    </location>
</feature>
<reference evidence="2 3" key="1">
    <citation type="submission" date="2018-08" db="EMBL/GenBank/DDBJ databases">
        <title>A genome reference for cultivated species of the human gut microbiota.</title>
        <authorList>
            <person name="Zou Y."/>
            <person name="Xue W."/>
            <person name="Luo G."/>
        </authorList>
    </citation>
    <scope>NUCLEOTIDE SEQUENCE [LARGE SCALE GENOMIC DNA]</scope>
    <source>
        <strain evidence="2 3">AM22-9LB</strain>
    </source>
</reference>
<name>A0A414SAF5_9FIRM</name>
<keyword evidence="1" id="KW-0812">Transmembrane</keyword>
<dbReference type="InterPro" id="IPR007563">
    <property type="entry name" value="DUF554"/>
</dbReference>
<protein>
    <submittedName>
        <fullName evidence="2">DUF554 domain-containing protein</fullName>
    </submittedName>
</protein>
<feature type="transmembrane region" description="Helical" evidence="1">
    <location>
        <begin position="68"/>
        <end position="87"/>
    </location>
</feature>
<evidence type="ECO:0000313" key="3">
    <source>
        <dbReference type="Proteomes" id="UP000284220"/>
    </source>
</evidence>
<gene>
    <name evidence="2" type="ORF">DW272_13040</name>
</gene>
<dbReference type="Proteomes" id="UP000284220">
    <property type="component" value="Unassembled WGS sequence"/>
</dbReference>
<feature type="transmembrane region" description="Helical" evidence="1">
    <location>
        <begin position="198"/>
        <end position="215"/>
    </location>
</feature>
<comment type="caution">
    <text evidence="2">The sequence shown here is derived from an EMBL/GenBank/DDBJ whole genome shotgun (WGS) entry which is preliminary data.</text>
</comment>
<feature type="transmembrane region" description="Helical" evidence="1">
    <location>
        <begin position="35"/>
        <end position="56"/>
    </location>
</feature>
<keyword evidence="1" id="KW-1133">Transmembrane helix</keyword>
<proteinExistence type="predicted"/>
<feature type="transmembrane region" description="Helical" evidence="1">
    <location>
        <begin position="165"/>
        <end position="186"/>
    </location>
</feature>
<sequence>MFCLGTLINTGAVIAGGLLGITLKKGIPERCREVLMQACGVSTIFIGAGGVMSKMLTFTDGTLETQGTMLLIFSMIIGSLMGSLLDIEQRLEELGGFLKRKFHTENDSLFVEGFVTSTLVICIGAMAIVGSIEDGLTGNYSTLTAKAILDFVIVTIFASTLGKGVIFSALPLFLYQGAITCLAAIAGNFMSTELICQLSYVGSALIFCVGVNIAFGKKFAVGNMLPALLIPIVYSIATSL</sequence>
<organism evidence="2 3">
    <name type="scientific">Blautia obeum</name>
    <dbReference type="NCBI Taxonomy" id="40520"/>
    <lineage>
        <taxon>Bacteria</taxon>
        <taxon>Bacillati</taxon>
        <taxon>Bacillota</taxon>
        <taxon>Clostridia</taxon>
        <taxon>Lachnospirales</taxon>
        <taxon>Lachnospiraceae</taxon>
        <taxon>Blautia</taxon>
    </lineage>
</organism>
<feature type="transmembrane region" description="Helical" evidence="1">
    <location>
        <begin position="220"/>
        <end position="237"/>
    </location>
</feature>
<dbReference type="AlphaFoldDB" id="A0A414SAF5"/>
<evidence type="ECO:0000313" key="2">
    <source>
        <dbReference type="EMBL" id="RHG16087.1"/>
    </source>
</evidence>
<evidence type="ECO:0000256" key="1">
    <source>
        <dbReference type="SAM" id="Phobius"/>
    </source>
</evidence>
<feature type="transmembrane region" description="Helical" evidence="1">
    <location>
        <begin position="6"/>
        <end position="23"/>
    </location>
</feature>
<dbReference type="EMBL" id="QRHZ01000007">
    <property type="protein sequence ID" value="RHG16087.1"/>
    <property type="molecule type" value="Genomic_DNA"/>
</dbReference>
<dbReference type="PANTHER" id="PTHR36111:SF2">
    <property type="entry name" value="INNER MEMBRANE PROTEIN"/>
    <property type="match status" value="1"/>
</dbReference>
<dbReference type="Pfam" id="PF04474">
    <property type="entry name" value="DUF554"/>
    <property type="match status" value="1"/>
</dbReference>
<keyword evidence="1" id="KW-0472">Membrane</keyword>
<accession>A0A414SAF5</accession>